<protein>
    <recommendedName>
        <fullName evidence="3">DUF5683 domain-containing protein</fullName>
    </recommendedName>
</protein>
<evidence type="ECO:0008006" key="3">
    <source>
        <dbReference type="Google" id="ProtNLM"/>
    </source>
</evidence>
<dbReference type="EMBL" id="PVBQ01000031">
    <property type="protein sequence ID" value="PRD44115.1"/>
    <property type="molecule type" value="Genomic_DNA"/>
</dbReference>
<organism evidence="1 2">
    <name type="scientific">Sphingobacterium haloxyli</name>
    <dbReference type="NCBI Taxonomy" id="2100533"/>
    <lineage>
        <taxon>Bacteria</taxon>
        <taxon>Pseudomonadati</taxon>
        <taxon>Bacteroidota</taxon>
        <taxon>Sphingobacteriia</taxon>
        <taxon>Sphingobacteriales</taxon>
        <taxon>Sphingobacteriaceae</taxon>
        <taxon>Sphingobacterium</taxon>
    </lineage>
</organism>
<evidence type="ECO:0000313" key="2">
    <source>
        <dbReference type="Proteomes" id="UP000239711"/>
    </source>
</evidence>
<comment type="caution">
    <text evidence="1">The sequence shown here is derived from an EMBL/GenBank/DDBJ whole genome shotgun (WGS) entry which is preliminary data.</text>
</comment>
<dbReference type="RefSeq" id="WP_105718720.1">
    <property type="nucleotide sequence ID" value="NZ_PVBQ01000031.1"/>
</dbReference>
<keyword evidence="2" id="KW-1185">Reference proteome</keyword>
<gene>
    <name evidence="1" type="ORF">C5745_19625</name>
</gene>
<dbReference type="AlphaFoldDB" id="A0A2S9IUC4"/>
<dbReference type="OrthoDB" id="960256at2"/>
<sequence length="172" mass="19756">MQEVSRFMKVNILIIVLIGFCVKSFAQNDKSHLFPIETKQKFLSKKYFYEGKKIESPYGLQIPLSQLQDSIVDDNFLVFKRSRNTAKIINLISMGFSLYAYFDRGSISGPTYWATICGIGAASSYFNIKSDVHLDRAVKRYNEAVRRDRVGFHYDRTHHGHGVLSFGVLHSF</sequence>
<dbReference type="Proteomes" id="UP000239711">
    <property type="component" value="Unassembled WGS sequence"/>
</dbReference>
<reference evidence="1 2" key="1">
    <citation type="submission" date="2018-02" db="EMBL/GenBank/DDBJ databases">
        <title>The draft genome of Sphingobacterium sp. 5JN-11.</title>
        <authorList>
            <person name="Liu L."/>
            <person name="Li L."/>
            <person name="Liang L."/>
            <person name="Zhang X."/>
            <person name="Wang T."/>
        </authorList>
    </citation>
    <scope>NUCLEOTIDE SEQUENCE [LARGE SCALE GENOMIC DNA]</scope>
    <source>
        <strain evidence="1 2">5JN-11</strain>
    </source>
</reference>
<accession>A0A2S9IUC4</accession>
<proteinExistence type="predicted"/>
<name>A0A2S9IUC4_9SPHI</name>
<evidence type="ECO:0000313" key="1">
    <source>
        <dbReference type="EMBL" id="PRD44115.1"/>
    </source>
</evidence>